<proteinExistence type="predicted"/>
<dbReference type="AlphaFoldDB" id="A0A4Z2E1G7"/>
<accession>A0A4Z2E1G7</accession>
<dbReference type="Proteomes" id="UP000314294">
    <property type="component" value="Unassembled WGS sequence"/>
</dbReference>
<comment type="caution">
    <text evidence="1">The sequence shown here is derived from an EMBL/GenBank/DDBJ whole genome shotgun (WGS) entry which is preliminary data.</text>
</comment>
<evidence type="ECO:0000313" key="2">
    <source>
        <dbReference type="Proteomes" id="UP000314294"/>
    </source>
</evidence>
<reference evidence="1 2" key="1">
    <citation type="submission" date="2019-03" db="EMBL/GenBank/DDBJ databases">
        <title>First draft genome of Liparis tanakae, snailfish: a comprehensive survey of snailfish specific genes.</title>
        <authorList>
            <person name="Kim W."/>
            <person name="Song I."/>
            <person name="Jeong J.-H."/>
            <person name="Kim D."/>
            <person name="Kim S."/>
            <person name="Ryu S."/>
            <person name="Song J.Y."/>
            <person name="Lee S.K."/>
        </authorList>
    </citation>
    <scope>NUCLEOTIDE SEQUENCE [LARGE SCALE GENOMIC DNA]</scope>
    <source>
        <tissue evidence="1">Muscle</tissue>
    </source>
</reference>
<keyword evidence="2" id="KW-1185">Reference proteome</keyword>
<protein>
    <submittedName>
        <fullName evidence="1">Uncharacterized protein</fullName>
    </submittedName>
</protein>
<dbReference type="OrthoDB" id="504170at2759"/>
<dbReference type="Gene3D" id="2.60.40.10">
    <property type="entry name" value="Immunoglobulins"/>
    <property type="match status" value="1"/>
</dbReference>
<sequence>MTLLHQVLCVKPDQADTYKCFATNEYGVAVCTATLNVVEVGFKKKGKDGTILTSDRRTSFEFSFYQTCNDLL</sequence>
<gene>
    <name evidence="1" type="ORF">EYF80_067664</name>
</gene>
<dbReference type="InterPro" id="IPR013783">
    <property type="entry name" value="Ig-like_fold"/>
</dbReference>
<dbReference type="SUPFAM" id="SSF48726">
    <property type="entry name" value="Immunoglobulin"/>
    <property type="match status" value="1"/>
</dbReference>
<organism evidence="1 2">
    <name type="scientific">Liparis tanakae</name>
    <name type="common">Tanaka's snailfish</name>
    <dbReference type="NCBI Taxonomy" id="230148"/>
    <lineage>
        <taxon>Eukaryota</taxon>
        <taxon>Metazoa</taxon>
        <taxon>Chordata</taxon>
        <taxon>Craniata</taxon>
        <taxon>Vertebrata</taxon>
        <taxon>Euteleostomi</taxon>
        <taxon>Actinopterygii</taxon>
        <taxon>Neopterygii</taxon>
        <taxon>Teleostei</taxon>
        <taxon>Neoteleostei</taxon>
        <taxon>Acanthomorphata</taxon>
        <taxon>Eupercaria</taxon>
        <taxon>Perciformes</taxon>
        <taxon>Cottioidei</taxon>
        <taxon>Cottales</taxon>
        <taxon>Liparidae</taxon>
        <taxon>Liparis</taxon>
    </lineage>
</organism>
<dbReference type="EMBL" id="SRLO01023640">
    <property type="protein sequence ID" value="TNN22222.1"/>
    <property type="molecule type" value="Genomic_DNA"/>
</dbReference>
<dbReference type="InterPro" id="IPR036179">
    <property type="entry name" value="Ig-like_dom_sf"/>
</dbReference>
<evidence type="ECO:0000313" key="1">
    <source>
        <dbReference type="EMBL" id="TNN22222.1"/>
    </source>
</evidence>
<name>A0A4Z2E1G7_9TELE</name>